<evidence type="ECO:0000256" key="7">
    <source>
        <dbReference type="ARBA" id="ARBA00023136"/>
    </source>
</evidence>
<evidence type="ECO:0000256" key="1">
    <source>
        <dbReference type="ARBA" id="ARBA00022475"/>
    </source>
</evidence>
<feature type="binding site" evidence="10">
    <location>
        <position position="275"/>
    </location>
    <ligand>
        <name>UDP-N-acetyl-alpha-D-glucosamine</name>
        <dbReference type="ChEBI" id="CHEBI:57705"/>
    </ligand>
</feature>
<comment type="caution">
    <text evidence="13">The sequence shown here is derived from an EMBL/GenBank/DDBJ whole genome shotgun (WGS) entry which is preliminary data.</text>
</comment>
<dbReference type="PANTHER" id="PTHR21015:SF22">
    <property type="entry name" value="GLYCOSYLTRANSFERASE"/>
    <property type="match status" value="1"/>
</dbReference>
<name>A0ABT7QKS6_9GAMM</name>
<accession>A0ABT7QKS6</accession>
<keyword evidence="14" id="KW-1185">Reference proteome</keyword>
<dbReference type="Proteomes" id="UP001168167">
    <property type="component" value="Unassembled WGS sequence"/>
</dbReference>
<gene>
    <name evidence="10 13" type="primary">murG</name>
    <name evidence="13" type="ORF">NQX30_02635</name>
</gene>
<organism evidence="13 14">
    <name type="scientific">Candidatus Doriopsillibacter californiensis</name>
    <dbReference type="NCBI Taxonomy" id="2970740"/>
    <lineage>
        <taxon>Bacteria</taxon>
        <taxon>Pseudomonadati</taxon>
        <taxon>Pseudomonadota</taxon>
        <taxon>Gammaproteobacteria</taxon>
        <taxon>Candidatus Tethybacterales</taxon>
        <taxon>Candidatus Persebacteraceae</taxon>
        <taxon>Candidatus Doriopsillibacter</taxon>
    </lineage>
</organism>
<evidence type="ECO:0000256" key="3">
    <source>
        <dbReference type="ARBA" id="ARBA00022676"/>
    </source>
</evidence>
<comment type="catalytic activity">
    <reaction evidence="10">
        <text>di-trans,octa-cis-undecaprenyl diphospho-N-acetyl-alpha-D-muramoyl-L-alanyl-D-glutamyl-meso-2,6-diaminopimeloyl-D-alanyl-D-alanine + UDP-N-acetyl-alpha-D-glucosamine = di-trans,octa-cis-undecaprenyl diphospho-[N-acetyl-alpha-D-glucosaminyl-(1-&gt;4)]-N-acetyl-alpha-D-muramoyl-L-alanyl-D-glutamyl-meso-2,6-diaminopimeloyl-D-alanyl-D-alanine + UDP + H(+)</text>
        <dbReference type="Rhea" id="RHEA:31227"/>
        <dbReference type="ChEBI" id="CHEBI:15378"/>
        <dbReference type="ChEBI" id="CHEBI:57705"/>
        <dbReference type="ChEBI" id="CHEBI:58223"/>
        <dbReference type="ChEBI" id="CHEBI:61387"/>
        <dbReference type="ChEBI" id="CHEBI:61388"/>
        <dbReference type="EC" id="2.4.1.227"/>
    </reaction>
</comment>
<comment type="similarity">
    <text evidence="10">Belongs to the glycosyltransferase 28 family. MurG subfamily.</text>
</comment>
<comment type="subcellular location">
    <subcellularLocation>
        <location evidence="10">Cell membrane</location>
        <topology evidence="10">Peripheral membrane protein</topology>
        <orientation evidence="10">Cytoplasmic side</orientation>
    </subcellularLocation>
</comment>
<evidence type="ECO:0000256" key="9">
    <source>
        <dbReference type="ARBA" id="ARBA00023316"/>
    </source>
</evidence>
<evidence type="ECO:0000256" key="2">
    <source>
        <dbReference type="ARBA" id="ARBA00022618"/>
    </source>
</evidence>
<keyword evidence="3 10" id="KW-0328">Glycosyltransferase</keyword>
<feature type="binding site" evidence="10">
    <location>
        <position position="117"/>
    </location>
    <ligand>
        <name>UDP-N-acetyl-alpha-D-glucosamine</name>
        <dbReference type="ChEBI" id="CHEBI:57705"/>
    </ligand>
</feature>
<evidence type="ECO:0000313" key="13">
    <source>
        <dbReference type="EMBL" id="MDM5147271.1"/>
    </source>
</evidence>
<keyword evidence="7 10" id="KW-0472">Membrane</keyword>
<keyword evidence="4 10" id="KW-0808">Transferase</keyword>
<dbReference type="CDD" id="cd03785">
    <property type="entry name" value="GT28_MurG"/>
    <property type="match status" value="1"/>
</dbReference>
<feature type="domain" description="Glycosyl transferase family 28 C-terminal" evidence="12">
    <location>
        <begin position="172"/>
        <end position="320"/>
    </location>
</feature>
<reference evidence="13" key="1">
    <citation type="submission" date="2022-08" db="EMBL/GenBank/DDBJ databases">
        <authorList>
            <person name="Dzunkova M."/>
            <person name="La Clair J."/>
            <person name="Tyml T."/>
            <person name="Doud D."/>
            <person name="Schulz F."/>
            <person name="Piquer S."/>
            <person name="Porcel Sanchis D."/>
            <person name="Osborn A."/>
            <person name="Robinson D."/>
            <person name="Louie K.B."/>
            <person name="Bowen B.P."/>
            <person name="Bowers R."/>
            <person name="Lee J."/>
            <person name="Arnau Llombart V."/>
            <person name="Diaz Villanueva W."/>
            <person name="Gosliner T."/>
            <person name="Northen T."/>
            <person name="Cheng J.-F."/>
            <person name="Burkart M.D."/>
            <person name="Woyke T."/>
        </authorList>
    </citation>
    <scope>NUCLEOTIDE SEQUENCE</scope>
    <source>
        <strain evidence="13">Df01</strain>
    </source>
</reference>
<evidence type="ECO:0000256" key="4">
    <source>
        <dbReference type="ARBA" id="ARBA00022679"/>
    </source>
</evidence>
<comment type="function">
    <text evidence="10">Cell wall formation. Catalyzes the transfer of a GlcNAc subunit on undecaprenyl-pyrophosphoryl-MurNAc-pentapeptide (lipid intermediate I) to form undecaprenyl-pyrophosphoryl-MurNAc-(pentapeptide)GlcNAc (lipid intermediate II).</text>
</comment>
<dbReference type="InterPro" id="IPR007235">
    <property type="entry name" value="Glyco_trans_28_C"/>
</dbReference>
<feature type="domain" description="Glycosyltransferase family 28 N-terminal" evidence="11">
    <location>
        <begin position="5"/>
        <end position="135"/>
    </location>
</feature>
<dbReference type="HAMAP" id="MF_00033">
    <property type="entry name" value="MurG"/>
    <property type="match status" value="1"/>
</dbReference>
<dbReference type="Gene3D" id="3.40.50.2000">
    <property type="entry name" value="Glycogen Phosphorylase B"/>
    <property type="match status" value="2"/>
</dbReference>
<dbReference type="GO" id="GO:0016757">
    <property type="term" value="F:glycosyltransferase activity"/>
    <property type="evidence" value="ECO:0007669"/>
    <property type="project" value="UniProtKB-KW"/>
</dbReference>
<keyword evidence="5 10" id="KW-0133">Cell shape</keyword>
<protein>
    <recommendedName>
        <fullName evidence="10">UDP-N-acetylglucosamine--N-acetylmuramyl-(pentapeptide) pyrophosphoryl-undecaprenol N-acetylglucosamine transferase</fullName>
        <ecNumber evidence="10">2.4.1.227</ecNumber>
    </recommendedName>
    <alternativeName>
        <fullName evidence="10">Undecaprenyl-PP-MurNAc-pentapeptide-UDPGlcNAc GlcNAc transferase</fullName>
    </alternativeName>
</protein>
<keyword evidence="9 10" id="KW-0961">Cell wall biogenesis/degradation</keyword>
<dbReference type="EC" id="2.4.1.227" evidence="10"/>
<dbReference type="EMBL" id="JANQAO010000001">
    <property type="protein sequence ID" value="MDM5147271.1"/>
    <property type="molecule type" value="Genomic_DNA"/>
</dbReference>
<dbReference type="NCBIfam" id="TIGR01133">
    <property type="entry name" value="murG"/>
    <property type="match status" value="1"/>
</dbReference>
<sequence length="352" mass="37087">MTARVVIAAGGTGGHVFPALAVANELRRLGAEVRWLGAGGIETQVVPPHGILLQTVPFRPPSGILGGLRLLIAVMRARKLLRQHKPSVVLGMGGYAAVPGALAGRLLGAPLIVHEQNAIAGRANRLLNKFARRTLTGFPDSLPKGEWVGNPVRDSFWHVTPPSPDTNSPLRLLILGGSQGAQALNSIIPQALTQVRRDCIITHQCGRGREKSVRDAYAATGIQAEVTEFIDDVATCMAAADLVICRAGAATLAEATAAGAALLLVPYPHAASNHQLANAQFFKKNGAAEVCEQIALTPAWLADFLQKTQKSTLATLALKARRLARADATTVVAQCCLHEAGEKNIAETKHAA</sequence>
<keyword evidence="8 10" id="KW-0131">Cell cycle</keyword>
<dbReference type="InterPro" id="IPR006009">
    <property type="entry name" value="GlcNAc_MurG"/>
</dbReference>
<keyword evidence="6 10" id="KW-0573">Peptidoglycan synthesis</keyword>
<evidence type="ECO:0000313" key="14">
    <source>
        <dbReference type="Proteomes" id="UP001168167"/>
    </source>
</evidence>
<feature type="binding site" evidence="10">
    <location>
        <position position="230"/>
    </location>
    <ligand>
        <name>UDP-N-acetyl-alpha-D-glucosamine</name>
        <dbReference type="ChEBI" id="CHEBI:57705"/>
    </ligand>
</feature>
<dbReference type="Pfam" id="PF03033">
    <property type="entry name" value="Glyco_transf_28"/>
    <property type="match status" value="1"/>
</dbReference>
<comment type="caution">
    <text evidence="10">Lacks conserved residue(s) required for the propagation of feature annotation.</text>
</comment>
<evidence type="ECO:0000259" key="12">
    <source>
        <dbReference type="Pfam" id="PF04101"/>
    </source>
</evidence>
<comment type="pathway">
    <text evidence="10">Cell wall biogenesis; peptidoglycan biosynthesis.</text>
</comment>
<dbReference type="SUPFAM" id="SSF53756">
    <property type="entry name" value="UDP-Glycosyltransferase/glycogen phosphorylase"/>
    <property type="match status" value="1"/>
</dbReference>
<reference evidence="13" key="2">
    <citation type="journal article" date="2023" name="Microbiome">
        <title>Synthase-selected sorting approach identifies a beta-lactone synthase in a nudibranch symbiotic bacterium.</title>
        <authorList>
            <person name="Dzunkova M."/>
            <person name="La Clair J.J."/>
            <person name="Tyml T."/>
            <person name="Doud D."/>
            <person name="Schulz F."/>
            <person name="Piquer-Esteban S."/>
            <person name="Porcel Sanchis D."/>
            <person name="Osborn A."/>
            <person name="Robinson D."/>
            <person name="Louie K.B."/>
            <person name="Bowen B.P."/>
            <person name="Bowers R.M."/>
            <person name="Lee J."/>
            <person name="Arnau V."/>
            <person name="Diaz-Villanueva W."/>
            <person name="Stepanauskas R."/>
            <person name="Gosliner T."/>
            <person name="Date S.V."/>
            <person name="Northen T.R."/>
            <person name="Cheng J.F."/>
            <person name="Burkart M.D."/>
            <person name="Woyke T."/>
        </authorList>
    </citation>
    <scope>NUCLEOTIDE SEQUENCE</scope>
    <source>
        <strain evidence="13">Df01</strain>
    </source>
</reference>
<evidence type="ECO:0000256" key="6">
    <source>
        <dbReference type="ARBA" id="ARBA00022984"/>
    </source>
</evidence>
<dbReference type="PANTHER" id="PTHR21015">
    <property type="entry name" value="UDP-N-ACETYLGLUCOSAMINE--N-ACETYLMURAMYL-(PENTAPEPTIDE) PYROPHOSPHORYL-UNDECAPRENOL N-ACETYLGLUCOSAMINE TRANSFERASE 1"/>
    <property type="match status" value="1"/>
</dbReference>
<keyword evidence="2 10" id="KW-0132">Cell division</keyword>
<feature type="binding site" evidence="10">
    <location>
        <position position="178"/>
    </location>
    <ligand>
        <name>UDP-N-acetyl-alpha-D-glucosamine</name>
        <dbReference type="ChEBI" id="CHEBI:57705"/>
    </ligand>
</feature>
<proteinExistence type="inferred from homology"/>
<dbReference type="Pfam" id="PF04101">
    <property type="entry name" value="Glyco_tran_28_C"/>
    <property type="match status" value="1"/>
</dbReference>
<dbReference type="InterPro" id="IPR004276">
    <property type="entry name" value="GlycoTrans_28_N"/>
</dbReference>
<feature type="binding site" evidence="10">
    <location>
        <position position="153"/>
    </location>
    <ligand>
        <name>UDP-N-acetyl-alpha-D-glucosamine</name>
        <dbReference type="ChEBI" id="CHEBI:57705"/>
    </ligand>
</feature>
<evidence type="ECO:0000256" key="5">
    <source>
        <dbReference type="ARBA" id="ARBA00022960"/>
    </source>
</evidence>
<evidence type="ECO:0000256" key="8">
    <source>
        <dbReference type="ARBA" id="ARBA00023306"/>
    </source>
</evidence>
<evidence type="ECO:0000256" key="10">
    <source>
        <dbReference type="HAMAP-Rule" id="MF_00033"/>
    </source>
</evidence>
<evidence type="ECO:0000259" key="11">
    <source>
        <dbReference type="Pfam" id="PF03033"/>
    </source>
</evidence>
<feature type="binding site" evidence="10">
    <location>
        <begin position="12"/>
        <end position="14"/>
    </location>
    <ligand>
        <name>UDP-N-acetyl-alpha-D-glucosamine</name>
        <dbReference type="ChEBI" id="CHEBI:57705"/>
    </ligand>
</feature>
<keyword evidence="1 10" id="KW-1003">Cell membrane</keyword>